<accession>A0A2L1GNA7</accession>
<dbReference type="KEGG" id="deo:CAY53_06415"/>
<protein>
    <recommendedName>
        <fullName evidence="5">Type II secretion system protein J</fullName>
    </recommendedName>
</protein>
<evidence type="ECO:0000256" key="2">
    <source>
        <dbReference type="SAM" id="Phobius"/>
    </source>
</evidence>
<evidence type="ECO:0000313" key="3">
    <source>
        <dbReference type="EMBL" id="AVD71163.1"/>
    </source>
</evidence>
<dbReference type="NCBIfam" id="TIGR02532">
    <property type="entry name" value="IV_pilin_GFxxxE"/>
    <property type="match status" value="1"/>
</dbReference>
<dbReference type="EMBL" id="CP021255">
    <property type="protein sequence ID" value="AVD71163.1"/>
    <property type="molecule type" value="Genomic_DNA"/>
</dbReference>
<feature type="compositionally biased region" description="Basic residues" evidence="1">
    <location>
        <begin position="226"/>
        <end position="235"/>
    </location>
</feature>
<dbReference type="InterPro" id="IPR045584">
    <property type="entry name" value="Pilin-like"/>
</dbReference>
<reference evidence="3 4" key="1">
    <citation type="journal article" date="2018" name="MBio">
        <title>Insights into the evolution of host association through the isolation and characterization of a novel human periodontal pathobiont, Desulfobulbus oralis.</title>
        <authorList>
            <person name="Cross K.L."/>
            <person name="Chirania P."/>
            <person name="Xiong W."/>
            <person name="Beall C.J."/>
            <person name="Elkins J.G."/>
            <person name="Giannone R.J."/>
            <person name="Griffen A.L."/>
            <person name="Guss A.M."/>
            <person name="Hettich R.L."/>
            <person name="Joshi S.S."/>
            <person name="Mokrzan E.M."/>
            <person name="Martin R.K."/>
            <person name="Zhulin I.B."/>
            <person name="Leys E.J."/>
            <person name="Podar M."/>
        </authorList>
    </citation>
    <scope>NUCLEOTIDE SEQUENCE [LARGE SCALE GENOMIC DNA]</scope>
    <source>
        <strain evidence="3 4">ORNL</strain>
    </source>
</reference>
<dbReference type="InterPro" id="IPR012902">
    <property type="entry name" value="N_methyl_site"/>
</dbReference>
<proteinExistence type="predicted"/>
<dbReference type="RefSeq" id="WP_104936437.1">
    <property type="nucleotide sequence ID" value="NZ_CP021255.1"/>
</dbReference>
<organism evidence="3 4">
    <name type="scientific">Desulfobulbus oralis</name>
    <dbReference type="NCBI Taxonomy" id="1986146"/>
    <lineage>
        <taxon>Bacteria</taxon>
        <taxon>Pseudomonadati</taxon>
        <taxon>Thermodesulfobacteriota</taxon>
        <taxon>Desulfobulbia</taxon>
        <taxon>Desulfobulbales</taxon>
        <taxon>Desulfobulbaceae</taxon>
        <taxon>Desulfobulbus</taxon>
    </lineage>
</organism>
<dbReference type="Proteomes" id="UP000239867">
    <property type="component" value="Chromosome"/>
</dbReference>
<dbReference type="PROSITE" id="PS00409">
    <property type="entry name" value="PROKAR_NTER_METHYL"/>
    <property type="match status" value="1"/>
</dbReference>
<dbReference type="SUPFAM" id="SSF54523">
    <property type="entry name" value="Pili subunits"/>
    <property type="match status" value="1"/>
</dbReference>
<gene>
    <name evidence="3" type="ORF">CAY53_06415</name>
</gene>
<dbReference type="Pfam" id="PF07963">
    <property type="entry name" value="N_methyl"/>
    <property type="match status" value="1"/>
</dbReference>
<evidence type="ECO:0000256" key="1">
    <source>
        <dbReference type="SAM" id="MobiDB-lite"/>
    </source>
</evidence>
<dbReference type="AlphaFoldDB" id="A0A2L1GNA7"/>
<keyword evidence="2" id="KW-0472">Membrane</keyword>
<keyword evidence="2" id="KW-0812">Transmembrane</keyword>
<evidence type="ECO:0008006" key="5">
    <source>
        <dbReference type="Google" id="ProtNLM"/>
    </source>
</evidence>
<keyword evidence="4" id="KW-1185">Reference proteome</keyword>
<sequence length="235" mass="24957">MKGCTGCRGFTLVELMIAMSLLALVMALLGTALSGSTRAVEAITAESGVLVQAETALARLAEDLAGACPEPALPFQAGSSAVQRLGEDQSDTLVFAARHLPLEPEAGYRGPALIAYRVEREAGGSRRLKLLRADVPLLLGEAGDPEAVDRAFFVLAEGLRAVAFEPLNRQGGPWRFTAVAAAGQEGNAQVPAALRIRLSFWLDAEQRESRSYSTTVPLPVGLTPARQRRLPGQRP</sequence>
<name>A0A2L1GNA7_9BACT</name>
<feature type="transmembrane region" description="Helical" evidence="2">
    <location>
        <begin position="12"/>
        <end position="33"/>
    </location>
</feature>
<keyword evidence="2" id="KW-1133">Transmembrane helix</keyword>
<feature type="region of interest" description="Disordered" evidence="1">
    <location>
        <begin position="213"/>
        <end position="235"/>
    </location>
</feature>
<evidence type="ECO:0000313" key="4">
    <source>
        <dbReference type="Proteomes" id="UP000239867"/>
    </source>
</evidence>